<evidence type="ECO:0000259" key="3">
    <source>
        <dbReference type="PROSITE" id="PS50056"/>
    </source>
</evidence>
<evidence type="ECO:0000313" key="4">
    <source>
        <dbReference type="EMBL" id="KAL2076811.1"/>
    </source>
</evidence>
<dbReference type="InterPro" id="IPR000340">
    <property type="entry name" value="Dual-sp_phosphatase_cat-dom"/>
</dbReference>
<dbReference type="PROSITE" id="PS50054">
    <property type="entry name" value="TYR_PHOSPHATASE_DUAL"/>
    <property type="match status" value="1"/>
</dbReference>
<dbReference type="Pfam" id="PF00782">
    <property type="entry name" value="DSPc"/>
    <property type="match status" value="1"/>
</dbReference>
<evidence type="ECO:0000256" key="1">
    <source>
        <dbReference type="ARBA" id="ARBA00009649"/>
    </source>
</evidence>
<dbReference type="InterPro" id="IPR000387">
    <property type="entry name" value="Tyr_Pase_dom"/>
</dbReference>
<organism evidence="4 5">
    <name type="scientific">Coilia grayii</name>
    <name type="common">Gray's grenadier anchovy</name>
    <dbReference type="NCBI Taxonomy" id="363190"/>
    <lineage>
        <taxon>Eukaryota</taxon>
        <taxon>Metazoa</taxon>
        <taxon>Chordata</taxon>
        <taxon>Craniata</taxon>
        <taxon>Vertebrata</taxon>
        <taxon>Euteleostomi</taxon>
        <taxon>Actinopterygii</taxon>
        <taxon>Neopterygii</taxon>
        <taxon>Teleostei</taxon>
        <taxon>Clupei</taxon>
        <taxon>Clupeiformes</taxon>
        <taxon>Clupeoidei</taxon>
        <taxon>Engraulidae</taxon>
        <taxon>Coilinae</taxon>
        <taxon>Coilia</taxon>
    </lineage>
</organism>
<dbReference type="CDD" id="cd14522">
    <property type="entry name" value="DSP_STYX"/>
    <property type="match status" value="1"/>
</dbReference>
<gene>
    <name evidence="4" type="ORF">ACEWY4_027587</name>
</gene>
<dbReference type="SUPFAM" id="SSF52799">
    <property type="entry name" value="(Phosphotyrosine protein) phosphatases II"/>
    <property type="match status" value="1"/>
</dbReference>
<evidence type="ECO:0008006" key="6">
    <source>
        <dbReference type="Google" id="ProtNLM"/>
    </source>
</evidence>
<proteinExistence type="inferred from homology"/>
<keyword evidence="5" id="KW-1185">Reference proteome</keyword>
<accession>A0ABD1IP93</accession>
<dbReference type="PANTHER" id="PTHR46588">
    <property type="entry name" value="SERINE/THREONINE/TYROSINE-INTERACTING PROTEIN"/>
    <property type="match status" value="1"/>
</dbReference>
<comment type="caution">
    <text evidence="4">The sequence shown here is derived from an EMBL/GenBank/DDBJ whole genome shotgun (WGS) entry which is preliminary data.</text>
</comment>
<protein>
    <recommendedName>
        <fullName evidence="6">Serine/threonine/tyrosine-interacting protein</fullName>
    </recommendedName>
</protein>
<dbReference type="PROSITE" id="PS50056">
    <property type="entry name" value="TYR_PHOSPHATASE_2"/>
    <property type="match status" value="1"/>
</dbReference>
<dbReference type="FunFam" id="3.90.190.10:FF:000036">
    <property type="entry name" value="Serine/threonine/tyrosine-interacting protein a"/>
    <property type="match status" value="1"/>
</dbReference>
<dbReference type="Gene3D" id="3.90.190.10">
    <property type="entry name" value="Protein tyrosine phosphatase superfamily"/>
    <property type="match status" value="1"/>
</dbReference>
<evidence type="ECO:0000313" key="5">
    <source>
        <dbReference type="Proteomes" id="UP001591681"/>
    </source>
</evidence>
<dbReference type="GO" id="GO:0005737">
    <property type="term" value="C:cytoplasm"/>
    <property type="evidence" value="ECO:0007669"/>
    <property type="project" value="UniProtKB-ARBA"/>
</dbReference>
<dbReference type="SMART" id="SM00195">
    <property type="entry name" value="DSPc"/>
    <property type="match status" value="1"/>
</dbReference>
<reference evidence="4 5" key="1">
    <citation type="submission" date="2024-09" db="EMBL/GenBank/DDBJ databases">
        <title>A chromosome-level genome assembly of Gray's grenadier anchovy, Coilia grayii.</title>
        <authorList>
            <person name="Fu Z."/>
        </authorList>
    </citation>
    <scope>NUCLEOTIDE SEQUENCE [LARGE SCALE GENOMIC DNA]</scope>
    <source>
        <strain evidence="4">G4</strain>
        <tissue evidence="4">Muscle</tissue>
    </source>
</reference>
<feature type="domain" description="Tyrosine-protein phosphatase" evidence="2">
    <location>
        <begin position="29"/>
        <end position="177"/>
    </location>
</feature>
<dbReference type="EMBL" id="JBHFQA010000058">
    <property type="protein sequence ID" value="KAL2076811.1"/>
    <property type="molecule type" value="Genomic_DNA"/>
</dbReference>
<dbReference type="AlphaFoldDB" id="A0ABD1IP93"/>
<dbReference type="PANTHER" id="PTHR46588:SF1">
    <property type="entry name" value="SERINE_THREONINE_TYROSINE-INTERACTING PROTEIN"/>
    <property type="match status" value="1"/>
</dbReference>
<feature type="domain" description="Tyrosine specific protein phosphatases" evidence="3">
    <location>
        <begin position="97"/>
        <end position="155"/>
    </location>
</feature>
<dbReference type="InterPro" id="IPR029021">
    <property type="entry name" value="Prot-tyrosine_phosphatase-like"/>
</dbReference>
<name>A0ABD1IP93_9TELE</name>
<evidence type="ECO:0000259" key="2">
    <source>
        <dbReference type="PROSITE" id="PS50054"/>
    </source>
</evidence>
<sequence>MDEGTKLQFPSLPASKEDQLDWAYPMRREMQEILPGLFLGPYSAAMKSKLSALEKHGITHVVCVRQDIEANFIKPNFPLKFRYLVLDIADSPVENIIRYFTMTKEFIDGCLEAGGKVLVHGNAGISRSAALVIAYLMETFGVKYRDAFSHVQERRFCINPNMGFVHQLQEYEAIYLAKLTIKMMSPVQLGRPFSIQAGMPGSLKRTLEEDEDFGGMQVCEEQVVKREREDGHCPCVGRPGAGDGRRGALEVSEAGRGLRRLTVGVLEVSDAGGVGQAGAGGDLRLFEWRLDVSRCSAGEETRFPEFNPLLD</sequence>
<comment type="similarity">
    <text evidence="1">Belongs to the protein-tyrosine phosphatase family. Non-receptor class subfamily.</text>
</comment>
<dbReference type="InterPro" id="IPR020422">
    <property type="entry name" value="TYR_PHOSPHATASE_DUAL_dom"/>
</dbReference>
<dbReference type="Proteomes" id="UP001591681">
    <property type="component" value="Unassembled WGS sequence"/>
</dbReference>
<dbReference type="InterPro" id="IPR052449">
    <property type="entry name" value="STYX-Interacting_Phosphatase"/>
</dbReference>